<evidence type="ECO:0000313" key="3">
    <source>
        <dbReference type="EMBL" id="KAK4148239.1"/>
    </source>
</evidence>
<feature type="compositionally biased region" description="Acidic residues" evidence="2">
    <location>
        <begin position="178"/>
        <end position="187"/>
    </location>
</feature>
<evidence type="ECO:0000256" key="2">
    <source>
        <dbReference type="SAM" id="MobiDB-lite"/>
    </source>
</evidence>
<dbReference type="RefSeq" id="XP_062641610.1">
    <property type="nucleotide sequence ID" value="XM_062778943.1"/>
</dbReference>
<feature type="compositionally biased region" description="Polar residues" evidence="2">
    <location>
        <begin position="91"/>
        <end position="101"/>
    </location>
</feature>
<gene>
    <name evidence="3" type="ORF">C8A04DRAFT_24040</name>
</gene>
<protein>
    <submittedName>
        <fullName evidence="3">Uncharacterized protein</fullName>
    </submittedName>
</protein>
<keyword evidence="4" id="KW-1185">Reference proteome</keyword>
<evidence type="ECO:0000256" key="1">
    <source>
        <dbReference type="SAM" id="Coils"/>
    </source>
</evidence>
<reference evidence="3" key="2">
    <citation type="submission" date="2023-05" db="EMBL/GenBank/DDBJ databases">
        <authorList>
            <consortium name="Lawrence Berkeley National Laboratory"/>
            <person name="Steindorff A."/>
            <person name="Hensen N."/>
            <person name="Bonometti L."/>
            <person name="Westerberg I."/>
            <person name="Brannstrom I.O."/>
            <person name="Guillou S."/>
            <person name="Cros-Aarteil S."/>
            <person name="Calhoun S."/>
            <person name="Haridas S."/>
            <person name="Kuo A."/>
            <person name="Mondo S."/>
            <person name="Pangilinan J."/>
            <person name="Riley R."/>
            <person name="Labutti K."/>
            <person name="Andreopoulos B."/>
            <person name="Lipzen A."/>
            <person name="Chen C."/>
            <person name="Yanf M."/>
            <person name="Daum C."/>
            <person name="Ng V."/>
            <person name="Clum A."/>
            <person name="Ohm R."/>
            <person name="Martin F."/>
            <person name="Silar P."/>
            <person name="Natvig D."/>
            <person name="Lalanne C."/>
            <person name="Gautier V."/>
            <person name="Ament-Velasquez S.L."/>
            <person name="Kruys A."/>
            <person name="Hutchinson M.I."/>
            <person name="Powell A.J."/>
            <person name="Barry K."/>
            <person name="Miller A.N."/>
            <person name="Grigoriev I.V."/>
            <person name="Debuchy R."/>
            <person name="Gladieux P."/>
            <person name="Thoren M.H."/>
            <person name="Johannesson H."/>
        </authorList>
    </citation>
    <scope>NUCLEOTIDE SEQUENCE</scope>
    <source>
        <strain evidence="3">CBS 141.50</strain>
    </source>
</reference>
<comment type="caution">
    <text evidence="3">The sequence shown here is derived from an EMBL/GenBank/DDBJ whole genome shotgun (WGS) entry which is preliminary data.</text>
</comment>
<feature type="compositionally biased region" description="Polar residues" evidence="2">
    <location>
        <begin position="32"/>
        <end position="45"/>
    </location>
</feature>
<feature type="region of interest" description="Disordered" evidence="2">
    <location>
        <begin position="1"/>
        <end position="47"/>
    </location>
</feature>
<feature type="region of interest" description="Disordered" evidence="2">
    <location>
        <begin position="308"/>
        <end position="329"/>
    </location>
</feature>
<feature type="compositionally biased region" description="Pro residues" evidence="2">
    <location>
        <begin position="1"/>
        <end position="10"/>
    </location>
</feature>
<feature type="region of interest" description="Disordered" evidence="2">
    <location>
        <begin position="80"/>
        <end position="195"/>
    </location>
</feature>
<feature type="coiled-coil region" evidence="1">
    <location>
        <begin position="213"/>
        <end position="240"/>
    </location>
</feature>
<organism evidence="3 4">
    <name type="scientific">Dichotomopilus funicola</name>
    <dbReference type="NCBI Taxonomy" id="1934379"/>
    <lineage>
        <taxon>Eukaryota</taxon>
        <taxon>Fungi</taxon>
        <taxon>Dikarya</taxon>
        <taxon>Ascomycota</taxon>
        <taxon>Pezizomycotina</taxon>
        <taxon>Sordariomycetes</taxon>
        <taxon>Sordariomycetidae</taxon>
        <taxon>Sordariales</taxon>
        <taxon>Chaetomiaceae</taxon>
        <taxon>Dichotomopilus</taxon>
    </lineage>
</organism>
<proteinExistence type="predicted"/>
<dbReference type="AlphaFoldDB" id="A0AAN6ZSB6"/>
<feature type="region of interest" description="Disordered" evidence="2">
    <location>
        <begin position="719"/>
        <end position="749"/>
    </location>
</feature>
<evidence type="ECO:0000313" key="4">
    <source>
        <dbReference type="Proteomes" id="UP001302676"/>
    </source>
</evidence>
<dbReference type="EMBL" id="MU853554">
    <property type="protein sequence ID" value="KAK4148239.1"/>
    <property type="molecule type" value="Genomic_DNA"/>
</dbReference>
<accession>A0AAN6ZSB6</accession>
<name>A0AAN6ZSB6_9PEZI</name>
<reference evidence="3" key="1">
    <citation type="journal article" date="2023" name="Mol. Phylogenet. Evol.">
        <title>Genome-scale phylogeny and comparative genomics of the fungal order Sordariales.</title>
        <authorList>
            <person name="Hensen N."/>
            <person name="Bonometti L."/>
            <person name="Westerberg I."/>
            <person name="Brannstrom I.O."/>
            <person name="Guillou S."/>
            <person name="Cros-Aarteil S."/>
            <person name="Calhoun S."/>
            <person name="Haridas S."/>
            <person name="Kuo A."/>
            <person name="Mondo S."/>
            <person name="Pangilinan J."/>
            <person name="Riley R."/>
            <person name="LaButti K."/>
            <person name="Andreopoulos B."/>
            <person name="Lipzen A."/>
            <person name="Chen C."/>
            <person name="Yan M."/>
            <person name="Daum C."/>
            <person name="Ng V."/>
            <person name="Clum A."/>
            <person name="Steindorff A."/>
            <person name="Ohm R.A."/>
            <person name="Martin F."/>
            <person name="Silar P."/>
            <person name="Natvig D.O."/>
            <person name="Lalanne C."/>
            <person name="Gautier V."/>
            <person name="Ament-Velasquez S.L."/>
            <person name="Kruys A."/>
            <person name="Hutchinson M.I."/>
            <person name="Powell A.J."/>
            <person name="Barry K."/>
            <person name="Miller A.N."/>
            <person name="Grigoriev I.V."/>
            <person name="Debuchy R."/>
            <person name="Gladieux P."/>
            <person name="Hiltunen Thoren M."/>
            <person name="Johannesson H."/>
        </authorList>
    </citation>
    <scope>NUCLEOTIDE SEQUENCE</scope>
    <source>
        <strain evidence="3">CBS 141.50</strain>
    </source>
</reference>
<feature type="compositionally biased region" description="Pro residues" evidence="2">
    <location>
        <begin position="319"/>
        <end position="329"/>
    </location>
</feature>
<sequence>MAPPTLPQSLPPLVRHTASHTDGPDQDLADVPTSTYQMERSTSLPPTVRADLARVKLANRDGGHSSPRARWSLELLCGEEQLPQPGDRPYNHNNTDEFTVSSKREHSVTSSPAGSDTYSDDDGYYSPRLAYPRPPPPQPLGAPRFLPPPWHPSAPSGPVQRRPPLPNLRDLDPAYSDSESEDMDDDEATRSLHSAGWPRTERLEMADAKQRCIRQLRYQITNKRRDLRQLRHQMDSIDNSFMQILRPHLASKTGVAMIPIDVLEGKLNEMQASRDAYYTAEVAFEAMESELEAEESRLRIIETRAPRFTPGGFDTAQPPKIPPPPPIGTIPRVPPAPYTRGWDSEASDAESAAASSTPEALLGISGSLHEDVHFLYDDLVQAASDHRLALEQVQDIEMRRDKLLYDLEIEILRKRGREGQGNQMSEEDLLSLRSLLAKVPTDATEFEHQFGIAVTTDELEFLHGYDSAHELAQNELDISSETLSRLRALCIKRGVMRKHPSLREELDIFSGCSDWALHPEDGNMSIELPPNPSASLAHPRFPILLSNPSHVLAQLTPLQALEQALKLPKDDPVSALRRAECMKELGIGTLMTKFDSKPDFINQWLIHRLRTSAVEAELMLAVCEGEFRVVNLRRWQEEVLYYWRHDEAATQGFERFDTPITPRDDTPFLLPLLPSPNNRKPIVTPAGVGTVARMPLEVGRNDENEGGSVWGEANSAIIGGEGKARSDSGGFTGSLRARERWTRSVKSSG</sequence>
<feature type="compositionally biased region" description="Pro residues" evidence="2">
    <location>
        <begin position="132"/>
        <end position="152"/>
    </location>
</feature>
<dbReference type="Proteomes" id="UP001302676">
    <property type="component" value="Unassembled WGS sequence"/>
</dbReference>
<keyword evidence="1" id="KW-0175">Coiled coil</keyword>
<dbReference type="GeneID" id="87815556"/>